<name>A0A3B0T438_9ZZZZ</name>
<proteinExistence type="predicted"/>
<sequence>MTARTVSLSPTEVGDSLTTYLGDIANHELLTADDEVVLAQAIESGREAEEKLAAGGVRGAAKVRLQRTIRQGKEAKDRFAQANLRLVVSQAKRYRSQYGIEFVDLIQEGNLGLIRAVEKFDWR</sequence>
<dbReference type="GO" id="GO:0006352">
    <property type="term" value="P:DNA-templated transcription initiation"/>
    <property type="evidence" value="ECO:0007669"/>
    <property type="project" value="InterPro"/>
</dbReference>
<evidence type="ECO:0000313" key="2">
    <source>
        <dbReference type="EMBL" id="VAW08097.1"/>
    </source>
</evidence>
<dbReference type="InterPro" id="IPR013325">
    <property type="entry name" value="RNA_pol_sigma_r2"/>
</dbReference>
<dbReference type="GO" id="GO:0003677">
    <property type="term" value="F:DNA binding"/>
    <property type="evidence" value="ECO:0007669"/>
    <property type="project" value="InterPro"/>
</dbReference>
<dbReference type="EMBL" id="UOEI01000572">
    <property type="protein sequence ID" value="VAW08097.1"/>
    <property type="molecule type" value="Genomic_DNA"/>
</dbReference>
<dbReference type="PANTHER" id="PTHR30603:SF60">
    <property type="entry name" value="RNA POLYMERASE SIGMA FACTOR RPOD"/>
    <property type="match status" value="1"/>
</dbReference>
<dbReference type="AlphaFoldDB" id="A0A3B0T438"/>
<evidence type="ECO:0000259" key="1">
    <source>
        <dbReference type="PROSITE" id="PS00715"/>
    </source>
</evidence>
<dbReference type="Gene3D" id="1.10.601.10">
    <property type="entry name" value="RNA Polymerase Primary Sigma Factor"/>
    <property type="match status" value="1"/>
</dbReference>
<dbReference type="SUPFAM" id="SSF88946">
    <property type="entry name" value="Sigma2 domain of RNA polymerase sigma factors"/>
    <property type="match status" value="1"/>
</dbReference>
<dbReference type="Pfam" id="PF00140">
    <property type="entry name" value="Sigma70_r1_2"/>
    <property type="match status" value="1"/>
</dbReference>
<reference evidence="2" key="1">
    <citation type="submission" date="2018-06" db="EMBL/GenBank/DDBJ databases">
        <authorList>
            <person name="Zhirakovskaya E."/>
        </authorList>
    </citation>
    <scope>NUCLEOTIDE SEQUENCE</scope>
</reference>
<dbReference type="InterPro" id="IPR009042">
    <property type="entry name" value="RNA_pol_sigma70_r1_2"/>
</dbReference>
<feature type="non-terminal residue" evidence="2">
    <location>
        <position position="123"/>
    </location>
</feature>
<protein>
    <submittedName>
        <fullName evidence="2">RNA polymerase sigma factor RpoD</fullName>
    </submittedName>
</protein>
<organism evidence="2">
    <name type="scientific">hydrothermal vent metagenome</name>
    <dbReference type="NCBI Taxonomy" id="652676"/>
    <lineage>
        <taxon>unclassified sequences</taxon>
        <taxon>metagenomes</taxon>
        <taxon>ecological metagenomes</taxon>
    </lineage>
</organism>
<dbReference type="InterPro" id="IPR007627">
    <property type="entry name" value="RNA_pol_sigma70_r2"/>
</dbReference>
<dbReference type="GO" id="GO:0016987">
    <property type="term" value="F:sigma factor activity"/>
    <property type="evidence" value="ECO:0007669"/>
    <property type="project" value="InterPro"/>
</dbReference>
<dbReference type="InterPro" id="IPR050239">
    <property type="entry name" value="Sigma-70_RNA_pol_init_factors"/>
</dbReference>
<dbReference type="PANTHER" id="PTHR30603">
    <property type="entry name" value="RNA POLYMERASE SIGMA FACTOR RPO"/>
    <property type="match status" value="1"/>
</dbReference>
<dbReference type="PROSITE" id="PS00715">
    <property type="entry name" value="SIGMA70_1"/>
    <property type="match status" value="1"/>
</dbReference>
<dbReference type="InterPro" id="IPR000943">
    <property type="entry name" value="RNA_pol_sigma70"/>
</dbReference>
<gene>
    <name evidence="2" type="ORF">MNBD_ACTINO01-604</name>
</gene>
<dbReference type="Pfam" id="PF04542">
    <property type="entry name" value="Sigma70_r2"/>
    <property type="match status" value="1"/>
</dbReference>
<feature type="domain" description="RNA polymerase sigma-70" evidence="1">
    <location>
        <begin position="104"/>
        <end position="117"/>
    </location>
</feature>
<accession>A0A3B0T438</accession>